<dbReference type="AlphaFoldDB" id="A0AAV7KX54"/>
<dbReference type="EMBL" id="JANPWB010000016">
    <property type="protein sequence ID" value="KAJ1082817.1"/>
    <property type="molecule type" value="Genomic_DNA"/>
</dbReference>
<evidence type="ECO:0000313" key="2">
    <source>
        <dbReference type="Proteomes" id="UP001066276"/>
    </source>
</evidence>
<protein>
    <submittedName>
        <fullName evidence="1">Uncharacterized protein</fullName>
    </submittedName>
</protein>
<sequence>MSRARRWRAKLPASSSGQLWRAPLLHRCSRCPTLESSSPITALRTATFHGYGRRCTRCTRLAVTAARRD</sequence>
<name>A0AAV7KX54_PLEWA</name>
<comment type="caution">
    <text evidence="1">The sequence shown here is derived from an EMBL/GenBank/DDBJ whole genome shotgun (WGS) entry which is preliminary data.</text>
</comment>
<evidence type="ECO:0000313" key="1">
    <source>
        <dbReference type="EMBL" id="KAJ1082817.1"/>
    </source>
</evidence>
<keyword evidence="2" id="KW-1185">Reference proteome</keyword>
<gene>
    <name evidence="1" type="ORF">NDU88_002982</name>
</gene>
<proteinExistence type="predicted"/>
<dbReference type="Proteomes" id="UP001066276">
    <property type="component" value="Chromosome 12"/>
</dbReference>
<accession>A0AAV7KX54</accession>
<reference evidence="1" key="1">
    <citation type="journal article" date="2022" name="bioRxiv">
        <title>Sequencing and chromosome-scale assembly of the giantPleurodeles waltlgenome.</title>
        <authorList>
            <person name="Brown T."/>
            <person name="Elewa A."/>
            <person name="Iarovenko S."/>
            <person name="Subramanian E."/>
            <person name="Araus A.J."/>
            <person name="Petzold A."/>
            <person name="Susuki M."/>
            <person name="Suzuki K.-i.T."/>
            <person name="Hayashi T."/>
            <person name="Toyoda A."/>
            <person name="Oliveira C."/>
            <person name="Osipova E."/>
            <person name="Leigh N.D."/>
            <person name="Simon A."/>
            <person name="Yun M.H."/>
        </authorList>
    </citation>
    <scope>NUCLEOTIDE SEQUENCE</scope>
    <source>
        <strain evidence="1">20211129_DDA</strain>
        <tissue evidence="1">Liver</tissue>
    </source>
</reference>
<organism evidence="1 2">
    <name type="scientific">Pleurodeles waltl</name>
    <name type="common">Iberian ribbed newt</name>
    <dbReference type="NCBI Taxonomy" id="8319"/>
    <lineage>
        <taxon>Eukaryota</taxon>
        <taxon>Metazoa</taxon>
        <taxon>Chordata</taxon>
        <taxon>Craniata</taxon>
        <taxon>Vertebrata</taxon>
        <taxon>Euteleostomi</taxon>
        <taxon>Amphibia</taxon>
        <taxon>Batrachia</taxon>
        <taxon>Caudata</taxon>
        <taxon>Salamandroidea</taxon>
        <taxon>Salamandridae</taxon>
        <taxon>Pleurodelinae</taxon>
        <taxon>Pleurodeles</taxon>
    </lineage>
</organism>